<sequence length="58" mass="6521">MLIALYLVLCVLTGYWGRHTFAGPVGFFLISLMFTPVIGLIILLVGQRRKPLAEQDEE</sequence>
<name>A0A8I0T6G2_9GAMM</name>
<comment type="caution">
    <text evidence="2">The sequence shown here is derived from an EMBL/GenBank/DDBJ whole genome shotgun (WGS) entry which is preliminary data.</text>
</comment>
<evidence type="ECO:0000313" key="2">
    <source>
        <dbReference type="EMBL" id="MBE0347194.1"/>
    </source>
</evidence>
<dbReference type="Proteomes" id="UP000660708">
    <property type="component" value="Unassembled WGS sequence"/>
</dbReference>
<dbReference type="AlphaFoldDB" id="A0A8I0T6G2"/>
<reference evidence="2 3" key="1">
    <citation type="submission" date="2015-06" db="EMBL/GenBank/DDBJ databases">
        <title>Genome sequence of Pseudoalteromonas peptidolytica.</title>
        <authorList>
            <person name="Xie B.-B."/>
            <person name="Rong J.-C."/>
            <person name="Qin Q.-L."/>
            <person name="Zhang Y.-Z."/>
        </authorList>
    </citation>
    <scope>NUCLEOTIDE SEQUENCE [LARGE SCALE GENOMIC DNA]</scope>
    <source>
        <strain evidence="2 3">F12-50-A1</strain>
    </source>
</reference>
<accession>A0A8I0T6G2</accession>
<dbReference type="EMBL" id="AQHF01000026">
    <property type="protein sequence ID" value="MBE0347194.1"/>
    <property type="molecule type" value="Genomic_DNA"/>
</dbReference>
<dbReference type="RefSeq" id="WP_167508250.1">
    <property type="nucleotide sequence ID" value="NZ_AQHF01000026.1"/>
</dbReference>
<evidence type="ECO:0000256" key="1">
    <source>
        <dbReference type="SAM" id="Phobius"/>
    </source>
</evidence>
<keyword evidence="3" id="KW-1185">Reference proteome</keyword>
<keyword evidence="1" id="KW-0812">Transmembrane</keyword>
<feature type="transmembrane region" description="Helical" evidence="1">
    <location>
        <begin position="24"/>
        <end position="45"/>
    </location>
</feature>
<keyword evidence="1" id="KW-1133">Transmembrane helix</keyword>
<proteinExistence type="predicted"/>
<evidence type="ECO:0000313" key="3">
    <source>
        <dbReference type="Proteomes" id="UP000660708"/>
    </source>
</evidence>
<protein>
    <submittedName>
        <fullName evidence="2">Uncharacterized protein</fullName>
    </submittedName>
</protein>
<gene>
    <name evidence="2" type="ORF">PPEP_a1600</name>
</gene>
<organism evidence="2 3">
    <name type="scientific">Pseudoalteromonas peptidolytica F12-50-A1</name>
    <dbReference type="NCBI Taxonomy" id="1315280"/>
    <lineage>
        <taxon>Bacteria</taxon>
        <taxon>Pseudomonadati</taxon>
        <taxon>Pseudomonadota</taxon>
        <taxon>Gammaproteobacteria</taxon>
        <taxon>Alteromonadales</taxon>
        <taxon>Pseudoalteromonadaceae</taxon>
        <taxon>Pseudoalteromonas</taxon>
    </lineage>
</organism>
<keyword evidence="1" id="KW-0472">Membrane</keyword>